<dbReference type="PANTHER" id="PTHR45436">
    <property type="entry name" value="SENSOR HISTIDINE KINASE YKOH"/>
    <property type="match status" value="1"/>
</dbReference>
<comment type="catalytic activity">
    <reaction evidence="1">
        <text>ATP + protein L-histidine = ADP + protein N-phospho-L-histidine.</text>
        <dbReference type="EC" id="2.7.13.3"/>
    </reaction>
</comment>
<dbReference type="SMART" id="SM00388">
    <property type="entry name" value="HisKA"/>
    <property type="match status" value="1"/>
</dbReference>
<proteinExistence type="predicted"/>
<gene>
    <name evidence="14" type="ORF">SCOCK_480040</name>
</gene>
<keyword evidence="5" id="KW-0808">Transferase</keyword>
<dbReference type="PANTHER" id="PTHR45436:SF5">
    <property type="entry name" value="SENSOR HISTIDINE KINASE TRCS"/>
    <property type="match status" value="1"/>
</dbReference>
<dbReference type="AlphaFoldDB" id="A0A9W4DVN6"/>
<evidence type="ECO:0000256" key="7">
    <source>
        <dbReference type="ARBA" id="ARBA00022777"/>
    </source>
</evidence>
<evidence type="ECO:0000256" key="11">
    <source>
        <dbReference type="SAM" id="MobiDB-lite"/>
    </source>
</evidence>
<evidence type="ECO:0000256" key="4">
    <source>
        <dbReference type="ARBA" id="ARBA00022553"/>
    </source>
</evidence>
<feature type="region of interest" description="Disordered" evidence="11">
    <location>
        <begin position="467"/>
        <end position="493"/>
    </location>
</feature>
<dbReference type="Pfam" id="PF00512">
    <property type="entry name" value="HisKA"/>
    <property type="match status" value="1"/>
</dbReference>
<keyword evidence="10 12" id="KW-0472">Membrane</keyword>
<dbReference type="InterPro" id="IPR050428">
    <property type="entry name" value="TCS_sensor_his_kinase"/>
</dbReference>
<dbReference type="InterPro" id="IPR005467">
    <property type="entry name" value="His_kinase_dom"/>
</dbReference>
<dbReference type="InterPro" id="IPR036890">
    <property type="entry name" value="HATPase_C_sf"/>
</dbReference>
<evidence type="ECO:0000256" key="10">
    <source>
        <dbReference type="ARBA" id="ARBA00023136"/>
    </source>
</evidence>
<dbReference type="RefSeq" id="WP_274037606.1">
    <property type="nucleotide sequence ID" value="NZ_CAJSLV010000079.1"/>
</dbReference>
<evidence type="ECO:0000256" key="6">
    <source>
        <dbReference type="ARBA" id="ARBA00022692"/>
    </source>
</evidence>
<dbReference type="InterPro" id="IPR004358">
    <property type="entry name" value="Sig_transdc_His_kin-like_C"/>
</dbReference>
<feature type="domain" description="Histidine kinase" evidence="13">
    <location>
        <begin position="252"/>
        <end position="463"/>
    </location>
</feature>
<dbReference type="PRINTS" id="PR00344">
    <property type="entry name" value="BCTRLSENSOR"/>
</dbReference>
<sequence length="493" mass="51781">MRLSTRIALAVAVVVPLLVVGSGWIMVRLVGRDVHAAGDAHLRERAAAVRPEALSLLRAMANDRPASVEQARQRKLFTAALDVGIRVAGPDGTVTGGPQPASSVTLPAARDAARPVTVAAGAQSWRVLAVPLTAVRPAASGTLWLFSTDAAGQRQIAQVRRRVLTVALLTAPVAGLAAWLAAVRLARPLLALRRRAAGIDPRSSAARLDHSRTGVPEVDDLARTLQTVLARYDEQAARTAEALATARSFSAAASHELRTPLMSMRINLDVLDGDPAPEGAERAEVVADLRAGHERLLGLLVMLRTLAQGDLVEADAFVPVDLADLLDSAVRDLRRDHPAARVAVRTAGPCVVRGWPQGLRSAVDNLLTNAVVHGSGAVEAELRPTADGAAVRLTVGDHGPGVPPEARHAVFTRFRRRSGSPGSGLGLALAGQQAALHSGTVTVTGRPDGAAGAWFVLDIPHMAQGPALPRQRDWLTAEPPPPDAPQGFHKDRS</sequence>
<comment type="caution">
    <text evidence="14">The sequence shown here is derived from an EMBL/GenBank/DDBJ whole genome shotgun (WGS) entry which is preliminary data.</text>
</comment>
<dbReference type="Proteomes" id="UP001152519">
    <property type="component" value="Unassembled WGS sequence"/>
</dbReference>
<organism evidence="14 15">
    <name type="scientific">Actinacidiphila cocklensis</name>
    <dbReference type="NCBI Taxonomy" id="887465"/>
    <lineage>
        <taxon>Bacteria</taxon>
        <taxon>Bacillati</taxon>
        <taxon>Actinomycetota</taxon>
        <taxon>Actinomycetes</taxon>
        <taxon>Kitasatosporales</taxon>
        <taxon>Streptomycetaceae</taxon>
        <taxon>Actinacidiphila</taxon>
    </lineage>
</organism>
<keyword evidence="9" id="KW-0902">Two-component regulatory system</keyword>
<dbReference type="EC" id="2.7.13.3" evidence="3"/>
<evidence type="ECO:0000256" key="3">
    <source>
        <dbReference type="ARBA" id="ARBA00012438"/>
    </source>
</evidence>
<evidence type="ECO:0000256" key="12">
    <source>
        <dbReference type="SAM" id="Phobius"/>
    </source>
</evidence>
<protein>
    <recommendedName>
        <fullName evidence="3">histidine kinase</fullName>
        <ecNumber evidence="3">2.7.13.3</ecNumber>
    </recommendedName>
</protein>
<dbReference type="Gene3D" id="1.10.287.130">
    <property type="match status" value="1"/>
</dbReference>
<evidence type="ECO:0000259" key="13">
    <source>
        <dbReference type="PROSITE" id="PS50109"/>
    </source>
</evidence>
<dbReference type="InterPro" id="IPR003661">
    <property type="entry name" value="HisK_dim/P_dom"/>
</dbReference>
<dbReference type="SMART" id="SM00387">
    <property type="entry name" value="HATPase_c"/>
    <property type="match status" value="1"/>
</dbReference>
<evidence type="ECO:0000256" key="9">
    <source>
        <dbReference type="ARBA" id="ARBA00023012"/>
    </source>
</evidence>
<evidence type="ECO:0000256" key="5">
    <source>
        <dbReference type="ARBA" id="ARBA00022679"/>
    </source>
</evidence>
<dbReference type="GO" id="GO:0005886">
    <property type="term" value="C:plasma membrane"/>
    <property type="evidence" value="ECO:0007669"/>
    <property type="project" value="UniProtKB-SubCell"/>
</dbReference>
<dbReference type="Gene3D" id="3.30.565.10">
    <property type="entry name" value="Histidine kinase-like ATPase, C-terminal domain"/>
    <property type="match status" value="1"/>
</dbReference>
<reference evidence="14" key="1">
    <citation type="submission" date="2021-05" db="EMBL/GenBank/DDBJ databases">
        <authorList>
            <person name="Arsene-Ploetze F."/>
        </authorList>
    </citation>
    <scope>NUCLEOTIDE SEQUENCE</scope>
    <source>
        <strain evidence="14">DSM 42138</strain>
    </source>
</reference>
<keyword evidence="8 12" id="KW-1133">Transmembrane helix</keyword>
<dbReference type="PROSITE" id="PS50109">
    <property type="entry name" value="HIS_KIN"/>
    <property type="match status" value="1"/>
</dbReference>
<comment type="subcellular location">
    <subcellularLocation>
        <location evidence="2">Cell membrane</location>
    </subcellularLocation>
</comment>
<dbReference type="SUPFAM" id="SSF55874">
    <property type="entry name" value="ATPase domain of HSP90 chaperone/DNA topoisomerase II/histidine kinase"/>
    <property type="match status" value="1"/>
</dbReference>
<dbReference type="InterPro" id="IPR036097">
    <property type="entry name" value="HisK_dim/P_sf"/>
</dbReference>
<keyword evidence="6 12" id="KW-0812">Transmembrane</keyword>
<dbReference type="Pfam" id="PF02518">
    <property type="entry name" value="HATPase_c"/>
    <property type="match status" value="1"/>
</dbReference>
<evidence type="ECO:0000313" key="15">
    <source>
        <dbReference type="Proteomes" id="UP001152519"/>
    </source>
</evidence>
<dbReference type="GO" id="GO:0000155">
    <property type="term" value="F:phosphorelay sensor kinase activity"/>
    <property type="evidence" value="ECO:0007669"/>
    <property type="project" value="InterPro"/>
</dbReference>
<evidence type="ECO:0000256" key="8">
    <source>
        <dbReference type="ARBA" id="ARBA00022989"/>
    </source>
</evidence>
<name>A0A9W4DVN6_9ACTN</name>
<dbReference type="InterPro" id="IPR003594">
    <property type="entry name" value="HATPase_dom"/>
</dbReference>
<dbReference type="CDD" id="cd00082">
    <property type="entry name" value="HisKA"/>
    <property type="match status" value="1"/>
</dbReference>
<evidence type="ECO:0000256" key="1">
    <source>
        <dbReference type="ARBA" id="ARBA00000085"/>
    </source>
</evidence>
<keyword evidence="4" id="KW-0597">Phosphoprotein</keyword>
<feature type="transmembrane region" description="Helical" evidence="12">
    <location>
        <begin position="6"/>
        <end position="27"/>
    </location>
</feature>
<accession>A0A9W4DVN6</accession>
<keyword evidence="15" id="KW-1185">Reference proteome</keyword>
<evidence type="ECO:0000313" key="14">
    <source>
        <dbReference type="EMBL" id="CAG6396870.1"/>
    </source>
</evidence>
<dbReference type="SUPFAM" id="SSF47384">
    <property type="entry name" value="Homodimeric domain of signal transducing histidine kinase"/>
    <property type="match status" value="1"/>
</dbReference>
<evidence type="ECO:0000256" key="2">
    <source>
        <dbReference type="ARBA" id="ARBA00004236"/>
    </source>
</evidence>
<feature type="transmembrane region" description="Helical" evidence="12">
    <location>
        <begin position="163"/>
        <end position="182"/>
    </location>
</feature>
<keyword evidence="7 14" id="KW-0418">Kinase</keyword>
<dbReference type="EMBL" id="CAJSLV010000079">
    <property type="protein sequence ID" value="CAG6396870.1"/>
    <property type="molecule type" value="Genomic_DNA"/>
</dbReference>
<dbReference type="Gene3D" id="6.10.340.10">
    <property type="match status" value="1"/>
</dbReference>